<accession>A0A4Q1CIH0</accession>
<organism evidence="2 3">
    <name type="scientific">Lacibacter luteus</name>
    <dbReference type="NCBI Taxonomy" id="2508719"/>
    <lineage>
        <taxon>Bacteria</taxon>
        <taxon>Pseudomonadati</taxon>
        <taxon>Bacteroidota</taxon>
        <taxon>Chitinophagia</taxon>
        <taxon>Chitinophagales</taxon>
        <taxon>Chitinophagaceae</taxon>
        <taxon>Lacibacter</taxon>
    </lineage>
</organism>
<evidence type="ECO:0000256" key="1">
    <source>
        <dbReference type="SAM" id="Phobius"/>
    </source>
</evidence>
<dbReference type="EMBL" id="SDHW01000003">
    <property type="protein sequence ID" value="RXK59864.1"/>
    <property type="molecule type" value="Genomic_DNA"/>
</dbReference>
<feature type="transmembrane region" description="Helical" evidence="1">
    <location>
        <begin position="12"/>
        <end position="32"/>
    </location>
</feature>
<feature type="transmembrane region" description="Helical" evidence="1">
    <location>
        <begin position="71"/>
        <end position="87"/>
    </location>
</feature>
<dbReference type="AlphaFoldDB" id="A0A4Q1CIH0"/>
<name>A0A4Q1CIH0_9BACT</name>
<keyword evidence="1" id="KW-0812">Transmembrane</keyword>
<dbReference type="PANTHER" id="PTHR28008">
    <property type="entry name" value="DOMAIN PROTEIN, PUTATIVE (AFU_ORTHOLOGUE AFUA_3G10980)-RELATED"/>
    <property type="match status" value="1"/>
</dbReference>
<keyword evidence="1" id="KW-1133">Transmembrane helix</keyword>
<keyword evidence="1" id="KW-0472">Membrane</keyword>
<evidence type="ECO:0000313" key="3">
    <source>
        <dbReference type="Proteomes" id="UP000290204"/>
    </source>
</evidence>
<dbReference type="OrthoDB" id="1524985at2"/>
<keyword evidence="3" id="KW-1185">Reference proteome</keyword>
<evidence type="ECO:0000313" key="2">
    <source>
        <dbReference type="EMBL" id="RXK59864.1"/>
    </source>
</evidence>
<dbReference type="NCBIfam" id="NF037970">
    <property type="entry name" value="vanZ_1"/>
    <property type="match status" value="1"/>
</dbReference>
<dbReference type="RefSeq" id="WP_129131238.1">
    <property type="nucleotide sequence ID" value="NZ_SDHW01000003.1"/>
</dbReference>
<protein>
    <submittedName>
        <fullName evidence="2">Uncharacterized protein</fullName>
    </submittedName>
</protein>
<reference evidence="2 3" key="1">
    <citation type="submission" date="2019-01" db="EMBL/GenBank/DDBJ databases">
        <title>Lacibacter sp. strain TTM-7.</title>
        <authorList>
            <person name="Chen W.-M."/>
        </authorList>
    </citation>
    <scope>NUCLEOTIDE SEQUENCE [LARGE SCALE GENOMIC DNA]</scope>
    <source>
        <strain evidence="2 3">TTM-7</strain>
    </source>
</reference>
<sequence length="125" mass="14757">MKIKLQQYFSTKWPAIIWSVIVFILLVIPPAALGSERKIEIVQLDKVIHFFLFGIVAALWTFYIRQRQNHFLYYLLIFICTSIYGIATEYVQDWVGRDFDVWDMFADAAGAFVFVSWVGIKRRPR</sequence>
<feature type="transmembrane region" description="Helical" evidence="1">
    <location>
        <begin position="47"/>
        <end position="64"/>
    </location>
</feature>
<feature type="transmembrane region" description="Helical" evidence="1">
    <location>
        <begin position="99"/>
        <end position="120"/>
    </location>
</feature>
<dbReference type="PANTHER" id="PTHR28008:SF1">
    <property type="entry name" value="DOMAIN PROTEIN, PUTATIVE (AFU_ORTHOLOGUE AFUA_3G10980)-RELATED"/>
    <property type="match status" value="1"/>
</dbReference>
<dbReference type="Proteomes" id="UP000290204">
    <property type="component" value="Unassembled WGS sequence"/>
</dbReference>
<comment type="caution">
    <text evidence="2">The sequence shown here is derived from an EMBL/GenBank/DDBJ whole genome shotgun (WGS) entry which is preliminary data.</text>
</comment>
<gene>
    <name evidence="2" type="ORF">ESA94_12480</name>
</gene>
<proteinExistence type="predicted"/>